<organism evidence="1 2">
    <name type="scientific">Irpex rosettiformis</name>
    <dbReference type="NCBI Taxonomy" id="378272"/>
    <lineage>
        <taxon>Eukaryota</taxon>
        <taxon>Fungi</taxon>
        <taxon>Dikarya</taxon>
        <taxon>Basidiomycota</taxon>
        <taxon>Agaricomycotina</taxon>
        <taxon>Agaricomycetes</taxon>
        <taxon>Polyporales</taxon>
        <taxon>Irpicaceae</taxon>
        <taxon>Irpex</taxon>
    </lineage>
</organism>
<name>A0ACB8U222_9APHY</name>
<evidence type="ECO:0000313" key="1">
    <source>
        <dbReference type="EMBL" id="KAI0088214.1"/>
    </source>
</evidence>
<dbReference type="EMBL" id="MU274914">
    <property type="protein sequence ID" value="KAI0088214.1"/>
    <property type="molecule type" value="Genomic_DNA"/>
</dbReference>
<keyword evidence="2" id="KW-1185">Reference proteome</keyword>
<protein>
    <submittedName>
        <fullName evidence="1">Uncharacterized protein</fullName>
    </submittedName>
</protein>
<dbReference type="Proteomes" id="UP001055072">
    <property type="component" value="Unassembled WGS sequence"/>
</dbReference>
<sequence>MESEVSSWLLLCIPTTVHRPSQQQSYLCCKWLTCMDLNLPTSRESDLGQRRFDFCLLSRLVAERRLDSFGVARHTNALIDLSVLGIRGVSPTLPSNIRRDAGLERSLRVRTRTTTISTMATASTSIAIRTVDASSVNDLQTVVDVLLRSLTDDQAIDALTDGSKSTAALIFRLAVERSLREGESHLAYDGDEVCGAAVWLAPGYDWRFAEDDYIMSHLSEEMQEWYKHHFLPKYEDLYTSAGVDSTRLRKEAWKLQFLGVLPSYRGKGVRKRLIQVINRKADTENRRALVEVSSPAYVQSYRSIGFIYRAVKNFSSPRYAGFPIWLLIREPESGTPRQI</sequence>
<gene>
    <name evidence="1" type="ORF">BDY19DRAFT_185257</name>
</gene>
<reference evidence="1" key="1">
    <citation type="journal article" date="2021" name="Environ. Microbiol.">
        <title>Gene family expansions and transcriptome signatures uncover fungal adaptations to wood decay.</title>
        <authorList>
            <person name="Hage H."/>
            <person name="Miyauchi S."/>
            <person name="Viragh M."/>
            <person name="Drula E."/>
            <person name="Min B."/>
            <person name="Chaduli D."/>
            <person name="Navarro D."/>
            <person name="Favel A."/>
            <person name="Norest M."/>
            <person name="Lesage-Meessen L."/>
            <person name="Balint B."/>
            <person name="Merenyi Z."/>
            <person name="de Eugenio L."/>
            <person name="Morin E."/>
            <person name="Martinez A.T."/>
            <person name="Baldrian P."/>
            <person name="Stursova M."/>
            <person name="Martinez M.J."/>
            <person name="Novotny C."/>
            <person name="Magnuson J.K."/>
            <person name="Spatafora J.W."/>
            <person name="Maurice S."/>
            <person name="Pangilinan J."/>
            <person name="Andreopoulos W."/>
            <person name="LaButti K."/>
            <person name="Hundley H."/>
            <person name="Na H."/>
            <person name="Kuo A."/>
            <person name="Barry K."/>
            <person name="Lipzen A."/>
            <person name="Henrissat B."/>
            <person name="Riley R."/>
            <person name="Ahrendt S."/>
            <person name="Nagy L.G."/>
            <person name="Grigoriev I.V."/>
            <person name="Martin F."/>
            <person name="Rosso M.N."/>
        </authorList>
    </citation>
    <scope>NUCLEOTIDE SEQUENCE</scope>
    <source>
        <strain evidence="1">CBS 384.51</strain>
    </source>
</reference>
<comment type="caution">
    <text evidence="1">The sequence shown here is derived from an EMBL/GenBank/DDBJ whole genome shotgun (WGS) entry which is preliminary data.</text>
</comment>
<accession>A0ACB8U222</accession>
<proteinExistence type="predicted"/>
<evidence type="ECO:0000313" key="2">
    <source>
        <dbReference type="Proteomes" id="UP001055072"/>
    </source>
</evidence>